<dbReference type="PANTHER" id="PTHR37833:SF1">
    <property type="entry name" value="SIGNAL PEPTIDE PROTEIN"/>
    <property type="match status" value="1"/>
</dbReference>
<proteinExistence type="predicted"/>
<keyword evidence="1" id="KW-0732">Signal</keyword>
<evidence type="ECO:0000256" key="1">
    <source>
        <dbReference type="SAM" id="SignalP"/>
    </source>
</evidence>
<accession>A0A9D9NLT9</accession>
<evidence type="ECO:0000313" key="3">
    <source>
        <dbReference type="Proteomes" id="UP000823771"/>
    </source>
</evidence>
<reference evidence="2" key="1">
    <citation type="submission" date="2020-10" db="EMBL/GenBank/DDBJ databases">
        <authorList>
            <person name="Gilroy R."/>
        </authorList>
    </citation>
    <scope>NUCLEOTIDE SEQUENCE</scope>
    <source>
        <strain evidence="2">2478</strain>
    </source>
</reference>
<evidence type="ECO:0000313" key="2">
    <source>
        <dbReference type="EMBL" id="MBO8478205.1"/>
    </source>
</evidence>
<gene>
    <name evidence="2" type="ORF">IAB80_04905</name>
</gene>
<feature type="signal peptide" evidence="1">
    <location>
        <begin position="1"/>
        <end position="22"/>
    </location>
</feature>
<dbReference type="Pfam" id="PF07610">
    <property type="entry name" value="DUF1573"/>
    <property type="match status" value="2"/>
</dbReference>
<dbReference type="InterPro" id="IPR011467">
    <property type="entry name" value="DUF1573"/>
</dbReference>
<dbReference type="PANTHER" id="PTHR37833">
    <property type="entry name" value="LIPOPROTEIN-RELATED"/>
    <property type="match status" value="1"/>
</dbReference>
<dbReference type="EMBL" id="JADILZ010000042">
    <property type="protein sequence ID" value="MBO8478205.1"/>
    <property type="molecule type" value="Genomic_DNA"/>
</dbReference>
<name>A0A9D9NLT9_9BACT</name>
<feature type="chain" id="PRO_5038571166" evidence="1">
    <location>
        <begin position="23"/>
        <end position="372"/>
    </location>
</feature>
<reference evidence="2" key="2">
    <citation type="journal article" date="2021" name="PeerJ">
        <title>Extensive microbial diversity within the chicken gut microbiome revealed by metagenomics and culture.</title>
        <authorList>
            <person name="Gilroy R."/>
            <person name="Ravi A."/>
            <person name="Getino M."/>
            <person name="Pursley I."/>
            <person name="Horton D.L."/>
            <person name="Alikhan N.F."/>
            <person name="Baker D."/>
            <person name="Gharbi K."/>
            <person name="Hall N."/>
            <person name="Watson M."/>
            <person name="Adriaenssens E.M."/>
            <person name="Foster-Nyarko E."/>
            <person name="Jarju S."/>
            <person name="Secka A."/>
            <person name="Antonio M."/>
            <person name="Oren A."/>
            <person name="Chaudhuri R.R."/>
            <person name="La Ragione R."/>
            <person name="Hildebrand F."/>
            <person name="Pallen M.J."/>
        </authorList>
    </citation>
    <scope>NUCLEOTIDE SEQUENCE</scope>
    <source>
        <strain evidence="2">2478</strain>
    </source>
</reference>
<comment type="caution">
    <text evidence="2">The sequence shown here is derived from an EMBL/GenBank/DDBJ whole genome shotgun (WGS) entry which is preliminary data.</text>
</comment>
<dbReference type="InterPro" id="IPR013783">
    <property type="entry name" value="Ig-like_fold"/>
</dbReference>
<organism evidence="2 3">
    <name type="scientific">Candidatus Cryptobacteroides excrementipullorum</name>
    <dbReference type="NCBI Taxonomy" id="2840761"/>
    <lineage>
        <taxon>Bacteria</taxon>
        <taxon>Pseudomonadati</taxon>
        <taxon>Bacteroidota</taxon>
        <taxon>Bacteroidia</taxon>
        <taxon>Bacteroidales</taxon>
        <taxon>Candidatus Cryptobacteroides</taxon>
    </lineage>
</organism>
<protein>
    <submittedName>
        <fullName evidence="2">DUF1573 domain-containing protein</fullName>
    </submittedName>
</protein>
<dbReference type="AlphaFoldDB" id="A0A9D9NLT9"/>
<dbReference type="Proteomes" id="UP000823771">
    <property type="component" value="Unassembled WGS sequence"/>
</dbReference>
<dbReference type="Gene3D" id="2.60.40.10">
    <property type="entry name" value="Immunoglobulins"/>
    <property type="match status" value="2"/>
</dbReference>
<sequence length="372" mass="40327">MKNLYRTAFAVMTILLSGIRIAAAQEKVAGIAEFDKTVHDFGDVMISDGPLSCTFNVKNISAKPMLIHSVVTSCGCTGVKWTREPVMPGESGSISAVYTNDEGPYPFDKSLTVYISGIGKPVILRIRGISHEKQLSLEEMYPVRFGSLGMKSTRLKCGNLEQGESRSDETVVANLSSSEINVSFADVSPFLSVKVVPNPVPARSTAKMQFTVTSDRSIWGKNMYYATPVVNGREYISEENGKKSGSGKLEIYAFTKENFASMTAEERDKASRPMFDSSSFTFGKIKAGTPVDAVFTFKNIGKSDFKVFKADVDAASYSIGSIPVVKCGFEGSFTVHVDTTGMPAGETLVTVTLTTNSPSRPIVNLFITGYIE</sequence>